<evidence type="ECO:0000313" key="2">
    <source>
        <dbReference type="Proteomes" id="UP000318288"/>
    </source>
</evidence>
<dbReference type="AlphaFoldDB" id="A0A5C6FKC4"/>
<proteinExistence type="predicted"/>
<sequence>MKEFPVTPERMIGRLSLNEVQEFLEDLDLPSTTRDAARFKNLVFQFNDLELAIETVGGPVQIKRAA</sequence>
<gene>
    <name evidence="1" type="ORF">Poly51_04990</name>
</gene>
<reference evidence="1 2" key="1">
    <citation type="submission" date="2019-02" db="EMBL/GenBank/DDBJ databases">
        <title>Deep-cultivation of Planctomycetes and their phenomic and genomic characterization uncovers novel biology.</title>
        <authorList>
            <person name="Wiegand S."/>
            <person name="Jogler M."/>
            <person name="Boedeker C."/>
            <person name="Pinto D."/>
            <person name="Vollmers J."/>
            <person name="Rivas-Marin E."/>
            <person name="Kohn T."/>
            <person name="Peeters S.H."/>
            <person name="Heuer A."/>
            <person name="Rast P."/>
            <person name="Oberbeckmann S."/>
            <person name="Bunk B."/>
            <person name="Jeske O."/>
            <person name="Meyerdierks A."/>
            <person name="Storesund J.E."/>
            <person name="Kallscheuer N."/>
            <person name="Luecker S."/>
            <person name="Lage O.M."/>
            <person name="Pohl T."/>
            <person name="Merkel B.J."/>
            <person name="Hornburger P."/>
            <person name="Mueller R.-W."/>
            <person name="Bruemmer F."/>
            <person name="Labrenz M."/>
            <person name="Spormann A.M."/>
            <person name="Op Den Camp H."/>
            <person name="Overmann J."/>
            <person name="Amann R."/>
            <person name="Jetten M.S.M."/>
            <person name="Mascher T."/>
            <person name="Medema M.H."/>
            <person name="Devos D.P."/>
            <person name="Kaster A.-K."/>
            <person name="Ovreas L."/>
            <person name="Rohde M."/>
            <person name="Galperin M.Y."/>
            <person name="Jogler C."/>
        </authorList>
    </citation>
    <scope>NUCLEOTIDE SEQUENCE [LARGE SCALE GENOMIC DNA]</scope>
    <source>
        <strain evidence="1 2">Poly51</strain>
    </source>
</reference>
<dbReference type="Proteomes" id="UP000318288">
    <property type="component" value="Unassembled WGS sequence"/>
</dbReference>
<protein>
    <submittedName>
        <fullName evidence="1">Uncharacterized protein</fullName>
    </submittedName>
</protein>
<dbReference type="OrthoDB" id="287774at2"/>
<evidence type="ECO:0000313" key="1">
    <source>
        <dbReference type="EMBL" id="TWU60224.1"/>
    </source>
</evidence>
<keyword evidence="2" id="KW-1185">Reference proteome</keyword>
<dbReference type="EMBL" id="SJPW01000001">
    <property type="protein sequence ID" value="TWU60224.1"/>
    <property type="molecule type" value="Genomic_DNA"/>
</dbReference>
<name>A0A5C6FKC4_9BACT</name>
<comment type="caution">
    <text evidence="1">The sequence shown here is derived from an EMBL/GenBank/DDBJ whole genome shotgun (WGS) entry which is preliminary data.</text>
</comment>
<accession>A0A5C6FKC4</accession>
<dbReference type="RefSeq" id="WP_146453860.1">
    <property type="nucleotide sequence ID" value="NZ_SJPW01000001.1"/>
</dbReference>
<organism evidence="1 2">
    <name type="scientific">Rubripirellula tenax</name>
    <dbReference type="NCBI Taxonomy" id="2528015"/>
    <lineage>
        <taxon>Bacteria</taxon>
        <taxon>Pseudomonadati</taxon>
        <taxon>Planctomycetota</taxon>
        <taxon>Planctomycetia</taxon>
        <taxon>Pirellulales</taxon>
        <taxon>Pirellulaceae</taxon>
        <taxon>Rubripirellula</taxon>
    </lineage>
</organism>